<name>A0A267DYS6_9PLAT</name>
<keyword evidence="1" id="KW-0732">Signal</keyword>
<accession>A0A267DYS6</accession>
<reference evidence="2 4" key="1">
    <citation type="submission" date="2017-06" db="EMBL/GenBank/DDBJ databases">
        <title>A platform for efficient transgenesis in Macrostomum lignano, a flatworm model organism for stem cell research.</title>
        <authorList>
            <person name="Berezikov E."/>
        </authorList>
    </citation>
    <scope>NUCLEOTIDE SEQUENCE [LARGE SCALE GENOMIC DNA]</scope>
    <source>
        <strain evidence="2">DV1</strain>
        <tissue evidence="2">Whole organism</tissue>
    </source>
</reference>
<dbReference type="EMBL" id="NIVC01002236">
    <property type="protein sequence ID" value="PAA59739.1"/>
    <property type="molecule type" value="Genomic_DNA"/>
</dbReference>
<keyword evidence="4" id="KW-1185">Reference proteome</keyword>
<dbReference type="AlphaFoldDB" id="A0A267DYS6"/>
<gene>
    <name evidence="3" type="ORF">BOX15_Mlig017881g1</name>
    <name evidence="2" type="ORF">BOX15_Mlig017881g2</name>
</gene>
<organism evidence="2 4">
    <name type="scientific">Macrostomum lignano</name>
    <dbReference type="NCBI Taxonomy" id="282301"/>
    <lineage>
        <taxon>Eukaryota</taxon>
        <taxon>Metazoa</taxon>
        <taxon>Spiralia</taxon>
        <taxon>Lophotrochozoa</taxon>
        <taxon>Platyhelminthes</taxon>
        <taxon>Rhabditophora</taxon>
        <taxon>Macrostomorpha</taxon>
        <taxon>Macrostomida</taxon>
        <taxon>Macrostomidae</taxon>
        <taxon>Macrostomum</taxon>
    </lineage>
</organism>
<dbReference type="EMBL" id="NIVC01003036">
    <property type="protein sequence ID" value="PAA53719.1"/>
    <property type="molecule type" value="Genomic_DNA"/>
</dbReference>
<evidence type="ECO:0000313" key="4">
    <source>
        <dbReference type="Proteomes" id="UP000215902"/>
    </source>
</evidence>
<feature type="chain" id="PRO_5011915982" evidence="1">
    <location>
        <begin position="19"/>
        <end position="99"/>
    </location>
</feature>
<evidence type="ECO:0000256" key="1">
    <source>
        <dbReference type="SAM" id="SignalP"/>
    </source>
</evidence>
<dbReference type="Proteomes" id="UP000215902">
    <property type="component" value="Unassembled WGS sequence"/>
</dbReference>
<sequence length="99" mass="11026">MAKFCALLFALLVAVAAAANPRQGVHSGDFVESVVDGEKVHYQLDEIDEDWDIDPDTLDKLLQIDGHIEMMPDTNPMSLVEAEDGHIEMHPWSENKIPV</sequence>
<protein>
    <submittedName>
        <fullName evidence="2">Uncharacterized protein</fullName>
    </submittedName>
</protein>
<proteinExistence type="predicted"/>
<evidence type="ECO:0000313" key="3">
    <source>
        <dbReference type="EMBL" id="PAA59739.1"/>
    </source>
</evidence>
<comment type="caution">
    <text evidence="2">The sequence shown here is derived from an EMBL/GenBank/DDBJ whole genome shotgun (WGS) entry which is preliminary data.</text>
</comment>
<evidence type="ECO:0000313" key="2">
    <source>
        <dbReference type="EMBL" id="PAA53719.1"/>
    </source>
</evidence>
<feature type="signal peptide" evidence="1">
    <location>
        <begin position="1"/>
        <end position="18"/>
    </location>
</feature>